<reference evidence="4" key="1">
    <citation type="submission" date="2022-01" db="EMBL/GenBank/DDBJ databases">
        <title>Microbacterium eymi and Microbacterium rhizovicinus sp. nov., isolated from the rhizospheric soil of Elymus tsukushiensis, a plant native to the Dokdo Islands, Republic of Korea.</title>
        <authorList>
            <person name="Hwang Y.J."/>
        </authorList>
    </citation>
    <scope>NUCLEOTIDE SEQUENCE</scope>
    <source>
        <strain evidence="4">KUDC0405</strain>
    </source>
</reference>
<dbReference type="InterPro" id="IPR006059">
    <property type="entry name" value="SBP"/>
</dbReference>
<organism evidence="4 5">
    <name type="scientific">Microbacterium elymi</name>
    <dbReference type="NCBI Taxonomy" id="2909587"/>
    <lineage>
        <taxon>Bacteria</taxon>
        <taxon>Bacillati</taxon>
        <taxon>Actinomycetota</taxon>
        <taxon>Actinomycetes</taxon>
        <taxon>Micrococcales</taxon>
        <taxon>Microbacteriaceae</taxon>
        <taxon>Microbacterium</taxon>
    </lineage>
</organism>
<evidence type="ECO:0000256" key="2">
    <source>
        <dbReference type="ARBA" id="ARBA00022448"/>
    </source>
</evidence>
<protein>
    <submittedName>
        <fullName evidence="4">Extracellular solute-binding protein</fullName>
    </submittedName>
</protein>
<dbReference type="EMBL" id="CP091139">
    <property type="protein sequence ID" value="UUT34627.1"/>
    <property type="molecule type" value="Genomic_DNA"/>
</dbReference>
<evidence type="ECO:0000256" key="3">
    <source>
        <dbReference type="ARBA" id="ARBA00022729"/>
    </source>
</evidence>
<evidence type="ECO:0000313" key="5">
    <source>
        <dbReference type="Proteomes" id="UP001054811"/>
    </source>
</evidence>
<accession>A0ABY5NHG1</accession>
<dbReference type="Pfam" id="PF01547">
    <property type="entry name" value="SBP_bac_1"/>
    <property type="match status" value="1"/>
</dbReference>
<dbReference type="Proteomes" id="UP001054811">
    <property type="component" value="Chromosome"/>
</dbReference>
<dbReference type="Gene3D" id="3.40.190.10">
    <property type="entry name" value="Periplasmic binding protein-like II"/>
    <property type="match status" value="1"/>
</dbReference>
<dbReference type="PANTHER" id="PTHR30061">
    <property type="entry name" value="MALTOSE-BINDING PERIPLASMIC PROTEIN"/>
    <property type="match status" value="1"/>
</dbReference>
<keyword evidence="3" id="KW-0732">Signal</keyword>
<dbReference type="RefSeq" id="WP_259611153.1">
    <property type="nucleotide sequence ID" value="NZ_CP091139.2"/>
</dbReference>
<keyword evidence="5" id="KW-1185">Reference proteome</keyword>
<gene>
    <name evidence="4" type="ORF">L2X98_29460</name>
</gene>
<proteinExistence type="inferred from homology"/>
<evidence type="ECO:0000256" key="1">
    <source>
        <dbReference type="ARBA" id="ARBA00008520"/>
    </source>
</evidence>
<sequence>MPTEQQSYVVFANKDLLEKAGVTIPSGDTMSWDQFEDIAKTTTTGGVKGLAWGLGSPTSVFASFGLGFGAKFFTSAEESQAKASIGEAELQVPTRVKSMIDAGYVDKTSVTQSTSETLPTFYGGKAAMTVAGSYQIANIESQAPKGFHWIVLPALEGSEGSQQMSAPITLSISKSSKNVPAAAAFVEFYQSAENLAKINIADGEIPATTSAQAAAAKLTEGKTGWAQVLASGKNLVNPQWNTFTKYESWKSTVANPAYQKFLAGQIDTDQLAKELEDGWASTNQ</sequence>
<dbReference type="SUPFAM" id="SSF53850">
    <property type="entry name" value="Periplasmic binding protein-like II"/>
    <property type="match status" value="1"/>
</dbReference>
<dbReference type="PANTHER" id="PTHR30061:SF50">
    <property type="entry name" value="MALTOSE_MALTODEXTRIN-BINDING PERIPLASMIC PROTEIN"/>
    <property type="match status" value="1"/>
</dbReference>
<name>A0ABY5NHG1_9MICO</name>
<comment type="similarity">
    <text evidence="1">Belongs to the bacterial solute-binding protein 1 family.</text>
</comment>
<evidence type="ECO:0000313" key="4">
    <source>
        <dbReference type="EMBL" id="UUT34627.1"/>
    </source>
</evidence>
<keyword evidence="2" id="KW-0813">Transport</keyword>